<evidence type="ECO:0000256" key="3">
    <source>
        <dbReference type="ARBA" id="ARBA00022801"/>
    </source>
</evidence>
<feature type="domain" description="Peptidase M24 C-terminal" evidence="6">
    <location>
        <begin position="533"/>
        <end position="591"/>
    </location>
</feature>
<evidence type="ECO:0000259" key="5">
    <source>
        <dbReference type="Pfam" id="PF01321"/>
    </source>
</evidence>
<dbReference type="Gene3D" id="3.90.230.10">
    <property type="entry name" value="Creatinase/methionine aminopeptidase superfamily"/>
    <property type="match status" value="1"/>
</dbReference>
<gene>
    <name evidence="7" type="ORF">N2K84_13315</name>
</gene>
<evidence type="ECO:0000313" key="8">
    <source>
        <dbReference type="Proteomes" id="UP001163821"/>
    </source>
</evidence>
<evidence type="ECO:0000256" key="2">
    <source>
        <dbReference type="ARBA" id="ARBA00022723"/>
    </source>
</evidence>
<keyword evidence="7" id="KW-0645">Protease</keyword>
<dbReference type="InterPro" id="IPR000587">
    <property type="entry name" value="Creatinase_N"/>
</dbReference>
<dbReference type="GO" id="GO:0070006">
    <property type="term" value="F:metalloaminopeptidase activity"/>
    <property type="evidence" value="ECO:0007669"/>
    <property type="project" value="InterPro"/>
</dbReference>
<evidence type="ECO:0000313" key="7">
    <source>
        <dbReference type="EMBL" id="MCW0483717.1"/>
    </source>
</evidence>
<dbReference type="InterPro" id="IPR050422">
    <property type="entry name" value="X-Pro_aminopeptidase_P"/>
</dbReference>
<evidence type="ECO:0000259" key="4">
    <source>
        <dbReference type="Pfam" id="PF00557"/>
    </source>
</evidence>
<proteinExistence type="inferred from homology"/>
<dbReference type="GO" id="GO:0005737">
    <property type="term" value="C:cytoplasm"/>
    <property type="evidence" value="ECO:0007669"/>
    <property type="project" value="UniProtKB-ARBA"/>
</dbReference>
<keyword evidence="3" id="KW-0378">Hydrolase</keyword>
<feature type="domain" description="Creatinase N-terminal" evidence="5">
    <location>
        <begin position="8"/>
        <end position="146"/>
    </location>
</feature>
<dbReference type="SUPFAM" id="SSF55920">
    <property type="entry name" value="Creatinase/aminopeptidase"/>
    <property type="match status" value="1"/>
</dbReference>
<dbReference type="EMBL" id="JAPAAF010000021">
    <property type="protein sequence ID" value="MCW0483717.1"/>
    <property type="molecule type" value="Genomic_DNA"/>
</dbReference>
<name>A0AA41YDV6_9BACT</name>
<dbReference type="InterPro" id="IPR036005">
    <property type="entry name" value="Creatinase/aminopeptidase-like"/>
</dbReference>
<sequence>MNELIVSRLAGLRREMEKSGVRAWYVSGTDPHQSEYLPQYWQARKYLTGFTGSAGQVVVTATRAALWTDSRYFLQAEEQLAGTGIQLMKLRIAGTPTPAEWLGAVLEPSALVGTDACCMSVNQYKTFQADLQKCHLQLSDTGDLLASCWTERQPLPSIPIFEHELPFAGKCRQEKFQQVRDELRECRADGLLITALDDLAWVLNLRGQDVDFNPVFVGYGMITPEEALLFVDPVKVPEALSTKLASDSVRMLPYLAVFEVLRAFRGTLLVDPDRTNQALLGCLNPDVEVQFQLSVPARLKALKSETELKYIRETMRKDGVAMVEFLFWLDQAIGKETVTEYDIALKLSSFRSLQEGYRGDSFFPIVGYNENGAIVHRSVTRETASELKPDGMLLFDSGGQYVTGTTDITRTISLSEPTNQQRFDFTIVLKGMINLTLAKFPAGTKGCNLDVLARFFMWQNGMNYGHGTCHGIGYFLNVHEGPMSIRQEYNEYSIEPGMVLSNEPAFYREGKYGLRTENMMVCVPREITDFGTFYGFETLTLCPLDLKLIDVDLLTETEIEWINAYHQWCFDELSPLLEPDKQAFLKRLTTSL</sequence>
<evidence type="ECO:0000256" key="1">
    <source>
        <dbReference type="ARBA" id="ARBA00008766"/>
    </source>
</evidence>
<dbReference type="InterPro" id="IPR000994">
    <property type="entry name" value="Pept_M24"/>
</dbReference>
<dbReference type="Pfam" id="PF16189">
    <property type="entry name" value="Creatinase_N_2"/>
    <property type="match status" value="1"/>
</dbReference>
<dbReference type="InterPro" id="IPR029149">
    <property type="entry name" value="Creatin/AminoP/Spt16_N"/>
</dbReference>
<keyword evidence="8" id="KW-1185">Reference proteome</keyword>
<protein>
    <submittedName>
        <fullName evidence="7">Aminopeptidase P family protein</fullName>
    </submittedName>
</protein>
<comment type="caution">
    <text evidence="7">The sequence shown here is derived from an EMBL/GenBank/DDBJ whole genome shotgun (WGS) entry which is preliminary data.</text>
</comment>
<dbReference type="Pfam" id="PF01321">
    <property type="entry name" value="Creatinase_N"/>
    <property type="match status" value="1"/>
</dbReference>
<dbReference type="InterPro" id="IPR033740">
    <property type="entry name" value="Pept_M24B"/>
</dbReference>
<dbReference type="CDD" id="cd01085">
    <property type="entry name" value="APP"/>
    <property type="match status" value="1"/>
</dbReference>
<dbReference type="PANTHER" id="PTHR43763">
    <property type="entry name" value="XAA-PRO AMINOPEPTIDASE 1"/>
    <property type="match status" value="1"/>
</dbReference>
<organism evidence="7 8">
    <name type="scientific">Gaoshiqia sediminis</name>
    <dbReference type="NCBI Taxonomy" id="2986998"/>
    <lineage>
        <taxon>Bacteria</taxon>
        <taxon>Pseudomonadati</taxon>
        <taxon>Bacteroidota</taxon>
        <taxon>Bacteroidia</taxon>
        <taxon>Marinilabiliales</taxon>
        <taxon>Prolixibacteraceae</taxon>
        <taxon>Gaoshiqia</taxon>
    </lineage>
</organism>
<keyword evidence="2" id="KW-0479">Metal-binding</keyword>
<dbReference type="Pfam" id="PF16188">
    <property type="entry name" value="Peptidase_M24_C"/>
    <property type="match status" value="1"/>
</dbReference>
<accession>A0AA41YDV6</accession>
<dbReference type="PANTHER" id="PTHR43763:SF6">
    <property type="entry name" value="XAA-PRO AMINOPEPTIDASE 1"/>
    <property type="match status" value="1"/>
</dbReference>
<dbReference type="InterPro" id="IPR032416">
    <property type="entry name" value="Peptidase_M24_C"/>
</dbReference>
<dbReference type="Gene3D" id="3.40.350.10">
    <property type="entry name" value="Creatinase/prolidase N-terminal domain"/>
    <property type="match status" value="2"/>
</dbReference>
<dbReference type="AlphaFoldDB" id="A0AA41YDV6"/>
<feature type="domain" description="Peptidase M24" evidence="4">
    <location>
        <begin position="310"/>
        <end position="522"/>
    </location>
</feature>
<evidence type="ECO:0000259" key="6">
    <source>
        <dbReference type="Pfam" id="PF16188"/>
    </source>
</evidence>
<dbReference type="GO" id="GO:0046872">
    <property type="term" value="F:metal ion binding"/>
    <property type="evidence" value="ECO:0007669"/>
    <property type="project" value="UniProtKB-KW"/>
</dbReference>
<reference evidence="7" key="1">
    <citation type="submission" date="2022-10" db="EMBL/GenBank/DDBJ databases">
        <title>Gaoshiqiia sediminis gen. nov., sp. nov., isolated from coastal sediment.</title>
        <authorList>
            <person name="Yu W.X."/>
            <person name="Mu D.S."/>
            <person name="Du J.Z."/>
            <person name="Liang Y.Q."/>
        </authorList>
    </citation>
    <scope>NUCLEOTIDE SEQUENCE</scope>
    <source>
        <strain evidence="7">A06</strain>
    </source>
</reference>
<dbReference type="Pfam" id="PF00557">
    <property type="entry name" value="Peptidase_M24"/>
    <property type="match status" value="1"/>
</dbReference>
<dbReference type="FunFam" id="3.90.230.10:FF:000009">
    <property type="entry name" value="xaa-Pro aminopeptidase 2"/>
    <property type="match status" value="1"/>
</dbReference>
<keyword evidence="7" id="KW-0031">Aminopeptidase</keyword>
<dbReference type="RefSeq" id="WP_282592311.1">
    <property type="nucleotide sequence ID" value="NZ_JAPAAF010000021.1"/>
</dbReference>
<dbReference type="SUPFAM" id="SSF53092">
    <property type="entry name" value="Creatinase/prolidase N-terminal domain"/>
    <property type="match status" value="1"/>
</dbReference>
<dbReference type="Proteomes" id="UP001163821">
    <property type="component" value="Unassembled WGS sequence"/>
</dbReference>
<comment type="similarity">
    <text evidence="1">Belongs to the peptidase M24B family.</text>
</comment>